<keyword evidence="2" id="KW-1185">Reference proteome</keyword>
<organism evidence="1 2">
    <name type="scientific">Steinernema carpocapsae</name>
    <name type="common">Entomopathogenic nematode</name>
    <dbReference type="NCBI Taxonomy" id="34508"/>
    <lineage>
        <taxon>Eukaryota</taxon>
        <taxon>Metazoa</taxon>
        <taxon>Ecdysozoa</taxon>
        <taxon>Nematoda</taxon>
        <taxon>Chromadorea</taxon>
        <taxon>Rhabditida</taxon>
        <taxon>Tylenchina</taxon>
        <taxon>Panagrolaimomorpha</taxon>
        <taxon>Strongyloidoidea</taxon>
        <taxon>Steinernematidae</taxon>
        <taxon>Steinernema</taxon>
    </lineage>
</organism>
<protein>
    <submittedName>
        <fullName evidence="1">Uncharacterized protein</fullName>
    </submittedName>
</protein>
<accession>A0A4U5MJF3</accession>
<dbReference type="AlphaFoldDB" id="A0A4U5MJF3"/>
<evidence type="ECO:0000313" key="2">
    <source>
        <dbReference type="Proteomes" id="UP000298663"/>
    </source>
</evidence>
<dbReference type="Proteomes" id="UP000298663">
    <property type="component" value="Unassembled WGS sequence"/>
</dbReference>
<reference evidence="1 2" key="1">
    <citation type="journal article" date="2015" name="Genome Biol.">
        <title>Comparative genomics of Steinernema reveals deeply conserved gene regulatory networks.</title>
        <authorList>
            <person name="Dillman A.R."/>
            <person name="Macchietto M."/>
            <person name="Porter C.F."/>
            <person name="Rogers A."/>
            <person name="Williams B."/>
            <person name="Antoshechkin I."/>
            <person name="Lee M.M."/>
            <person name="Goodwin Z."/>
            <person name="Lu X."/>
            <person name="Lewis E.E."/>
            <person name="Goodrich-Blair H."/>
            <person name="Stock S.P."/>
            <person name="Adams B.J."/>
            <person name="Sternberg P.W."/>
            <person name="Mortazavi A."/>
        </authorList>
    </citation>
    <scope>NUCLEOTIDE SEQUENCE [LARGE SCALE GENOMIC DNA]</scope>
    <source>
        <strain evidence="1 2">ALL</strain>
    </source>
</reference>
<proteinExistence type="predicted"/>
<name>A0A4U5MJF3_STECR</name>
<dbReference type="EMBL" id="AZBU02000007">
    <property type="protein sequence ID" value="TKR69203.1"/>
    <property type="molecule type" value="Genomic_DNA"/>
</dbReference>
<reference evidence="1 2" key="2">
    <citation type="journal article" date="2019" name="G3 (Bethesda)">
        <title>Hybrid Assembly of the Genome of the Entomopathogenic Nematode Steinernema carpocapsae Identifies the X-Chromosome.</title>
        <authorList>
            <person name="Serra L."/>
            <person name="Macchietto M."/>
            <person name="Macias-Munoz A."/>
            <person name="McGill C.J."/>
            <person name="Rodriguez I.M."/>
            <person name="Rodriguez B."/>
            <person name="Murad R."/>
            <person name="Mortazavi A."/>
        </authorList>
    </citation>
    <scope>NUCLEOTIDE SEQUENCE [LARGE SCALE GENOMIC DNA]</scope>
    <source>
        <strain evidence="1 2">ALL</strain>
    </source>
</reference>
<gene>
    <name evidence="1" type="ORF">L596_021387</name>
</gene>
<evidence type="ECO:0000313" key="1">
    <source>
        <dbReference type="EMBL" id="TKR69203.1"/>
    </source>
</evidence>
<sequence length="168" mass="18613">MVAGRPTESDPCQLQGDHLSKPTTLGAILSPSDDNVDQSILSGSPGKRGPLEFFNLPRSAWIRLQFQKVNSHTSHKYFVVSYPSDPLILCLDIVTEPPPTQSKFPNVTQTYRFVIWLAYFLLAGVSSTTDRCCNIPFPSPFVYLKPMSKHKVTVPTAASATRTMRAMP</sequence>
<comment type="caution">
    <text evidence="1">The sequence shown here is derived from an EMBL/GenBank/DDBJ whole genome shotgun (WGS) entry which is preliminary data.</text>
</comment>